<gene>
    <name evidence="2" type="ORF">AAG747_10720</name>
</gene>
<reference evidence="2 3" key="1">
    <citation type="submission" date="2024-04" db="EMBL/GenBank/DDBJ databases">
        <title>Novel genus in family Flammeovirgaceae.</title>
        <authorList>
            <person name="Nguyen T.H."/>
            <person name="Vuong T.Q."/>
            <person name="Le H."/>
            <person name="Kim S.-G."/>
        </authorList>
    </citation>
    <scope>NUCLEOTIDE SEQUENCE [LARGE SCALE GENOMIC DNA]</scope>
    <source>
        <strain evidence="2 3">JCM 23209</strain>
    </source>
</reference>
<evidence type="ECO:0000313" key="2">
    <source>
        <dbReference type="EMBL" id="MEN7548383.1"/>
    </source>
</evidence>
<comment type="caution">
    <text evidence="2">The sequence shown here is derived from an EMBL/GenBank/DDBJ whole genome shotgun (WGS) entry which is preliminary data.</text>
</comment>
<evidence type="ECO:0000313" key="3">
    <source>
        <dbReference type="Proteomes" id="UP001403385"/>
    </source>
</evidence>
<proteinExistence type="predicted"/>
<dbReference type="AlphaFoldDB" id="A0AAW9S7J6"/>
<name>A0AAW9S7J6_9BACT</name>
<dbReference type="EMBL" id="JBDKWZ010000005">
    <property type="protein sequence ID" value="MEN7548383.1"/>
    <property type="molecule type" value="Genomic_DNA"/>
</dbReference>
<organism evidence="2 3">
    <name type="scientific">Rapidithrix thailandica</name>
    <dbReference type="NCBI Taxonomy" id="413964"/>
    <lineage>
        <taxon>Bacteria</taxon>
        <taxon>Pseudomonadati</taxon>
        <taxon>Bacteroidota</taxon>
        <taxon>Cytophagia</taxon>
        <taxon>Cytophagales</taxon>
        <taxon>Flammeovirgaceae</taxon>
        <taxon>Rapidithrix</taxon>
    </lineage>
</organism>
<dbReference type="Proteomes" id="UP001403385">
    <property type="component" value="Unassembled WGS sequence"/>
</dbReference>
<keyword evidence="3" id="KW-1185">Reference proteome</keyword>
<feature type="compositionally biased region" description="Basic residues" evidence="1">
    <location>
        <begin position="27"/>
        <end position="38"/>
    </location>
</feature>
<feature type="compositionally biased region" description="Polar residues" evidence="1">
    <location>
        <begin position="8"/>
        <end position="17"/>
    </location>
</feature>
<feature type="compositionally biased region" description="Basic and acidic residues" evidence="1">
    <location>
        <begin position="199"/>
        <end position="214"/>
    </location>
</feature>
<sequence>MAGLLVSPSGTLAQSKSKGMRMNHPDKKLHKTRPKSHRSYANADRMAKPLHKVKHKTRRNKRKQARRIADYSGDVWMSSLRRRSSFQQSGRKFKGGYSIAKLRARNRSIQRSISNFRGHSSRRGAYRQKGRGMALFRGDLFRKRGPNMNRKIARYSGGRIRNSYRKKQWKLRLFMRAPKRYSPDTLEKPNHLKKKKPKLKYDSREGKIWETEER</sequence>
<protein>
    <submittedName>
        <fullName evidence="2">Uncharacterized protein</fullName>
    </submittedName>
</protein>
<accession>A0AAW9S7J6</accession>
<evidence type="ECO:0000256" key="1">
    <source>
        <dbReference type="SAM" id="MobiDB-lite"/>
    </source>
</evidence>
<feature type="region of interest" description="Disordered" evidence="1">
    <location>
        <begin position="1"/>
        <end position="67"/>
    </location>
</feature>
<dbReference type="RefSeq" id="WP_346821162.1">
    <property type="nucleotide sequence ID" value="NZ_JBDKWZ010000005.1"/>
</dbReference>
<feature type="region of interest" description="Disordered" evidence="1">
    <location>
        <begin position="180"/>
        <end position="214"/>
    </location>
</feature>
<feature type="compositionally biased region" description="Basic and acidic residues" evidence="1">
    <location>
        <begin position="181"/>
        <end position="190"/>
    </location>
</feature>
<feature type="compositionally biased region" description="Basic residues" evidence="1">
    <location>
        <begin position="48"/>
        <end position="66"/>
    </location>
</feature>